<evidence type="ECO:0000313" key="2">
    <source>
        <dbReference type="Proteomes" id="UP000033815"/>
    </source>
</evidence>
<dbReference type="Pfam" id="PF05973">
    <property type="entry name" value="Gp49"/>
    <property type="match status" value="1"/>
</dbReference>
<evidence type="ECO:0008006" key="3">
    <source>
        <dbReference type="Google" id="ProtNLM"/>
    </source>
</evidence>
<dbReference type="AlphaFoldDB" id="A0A837IA00"/>
<name>A0A837IA00_9BACT</name>
<proteinExistence type="predicted"/>
<dbReference type="Proteomes" id="UP000033815">
    <property type="component" value="Unassembled WGS sequence"/>
</dbReference>
<organism evidence="1 2">
    <name type="scientific">Candidatus Nomurabacteria bacterium GW2011_GWB1_44_12</name>
    <dbReference type="NCBI Taxonomy" id="1618748"/>
    <lineage>
        <taxon>Bacteria</taxon>
        <taxon>Candidatus Nomuraibacteriota</taxon>
    </lineage>
</organism>
<evidence type="ECO:0000313" key="1">
    <source>
        <dbReference type="EMBL" id="KKT36772.1"/>
    </source>
</evidence>
<sequence length="98" mass="11758">MNKFSVKFFGEARSFFEQIPRDDRAKVSASIKMMETDFDNVYTKLLKSPIRELIVKKYRILFFIKKDVIYFVSGFIKKTQKTPLQEIQRAENVYKMMK</sequence>
<dbReference type="InterPro" id="IPR009241">
    <property type="entry name" value="HigB-like"/>
</dbReference>
<gene>
    <name evidence="1" type="ORF">UW25_C0004G0100</name>
</gene>
<reference evidence="1 2" key="1">
    <citation type="journal article" date="2015" name="Nature">
        <title>rRNA introns, odd ribosomes, and small enigmatic genomes across a large radiation of phyla.</title>
        <authorList>
            <person name="Brown C.T."/>
            <person name="Hug L.A."/>
            <person name="Thomas B.C."/>
            <person name="Sharon I."/>
            <person name="Castelle C.J."/>
            <person name="Singh A."/>
            <person name="Wilkins M.J."/>
            <person name="Williams K.H."/>
            <person name="Banfield J.F."/>
        </authorList>
    </citation>
    <scope>NUCLEOTIDE SEQUENCE [LARGE SCALE GENOMIC DNA]</scope>
</reference>
<comment type="caution">
    <text evidence="1">The sequence shown here is derived from an EMBL/GenBank/DDBJ whole genome shotgun (WGS) entry which is preliminary data.</text>
</comment>
<accession>A0A837IA00</accession>
<dbReference type="EMBL" id="LCHP01000004">
    <property type="protein sequence ID" value="KKT36772.1"/>
    <property type="molecule type" value="Genomic_DNA"/>
</dbReference>
<protein>
    <recommendedName>
        <fullName evidence="3">Type II toxin-antitoxin system RelE/ParE family toxin</fullName>
    </recommendedName>
</protein>